<evidence type="ECO:0000313" key="2">
    <source>
        <dbReference type="EMBL" id="MEA5429718.1"/>
    </source>
</evidence>
<keyword evidence="3" id="KW-1185">Reference proteome</keyword>
<dbReference type="Pfam" id="PF13302">
    <property type="entry name" value="Acetyltransf_3"/>
    <property type="match status" value="1"/>
</dbReference>
<sequence>MKIFIETERLVIREILPTDENGLFELDSNPNVHTYLGNKPAQNNEQIREVIKNIRQQYLDNGIGRWAIIDKNTNDFIGWTGLKFVTETTNKQINFYDLGYRLIEKYWGKGIATETTKATLEYAFNKLNLTEIYGMCDVGNIASKNVLEKTGLKFIETFDLDGIEHNWFKITKDEWTKM</sequence>
<name>A0ABU5SQX4_9BACT</name>
<gene>
    <name evidence="2" type="ORF">VB798_24200</name>
</gene>
<evidence type="ECO:0000313" key="3">
    <source>
        <dbReference type="Proteomes" id="UP001302222"/>
    </source>
</evidence>
<dbReference type="Gene3D" id="3.40.630.30">
    <property type="match status" value="1"/>
</dbReference>
<dbReference type="PANTHER" id="PTHR43792">
    <property type="entry name" value="GNAT FAMILY, PUTATIVE (AFU_ORTHOLOGUE AFUA_3G00765)-RELATED-RELATED"/>
    <property type="match status" value="1"/>
</dbReference>
<dbReference type="EMBL" id="JAYGIM010000027">
    <property type="protein sequence ID" value="MEA5429718.1"/>
    <property type="molecule type" value="Genomic_DNA"/>
</dbReference>
<dbReference type="InterPro" id="IPR016181">
    <property type="entry name" value="Acyl_CoA_acyltransferase"/>
</dbReference>
<proteinExistence type="predicted"/>
<organism evidence="2 3">
    <name type="scientific">Arcicella lustrica</name>
    <dbReference type="NCBI Taxonomy" id="2984196"/>
    <lineage>
        <taxon>Bacteria</taxon>
        <taxon>Pseudomonadati</taxon>
        <taxon>Bacteroidota</taxon>
        <taxon>Cytophagia</taxon>
        <taxon>Cytophagales</taxon>
        <taxon>Flectobacillaceae</taxon>
        <taxon>Arcicella</taxon>
    </lineage>
</organism>
<protein>
    <submittedName>
        <fullName evidence="2">GNAT family N-acetyltransferase</fullName>
    </submittedName>
</protein>
<dbReference type="RefSeq" id="WP_323689822.1">
    <property type="nucleotide sequence ID" value="NZ_JAYGIM010000027.1"/>
</dbReference>
<dbReference type="PANTHER" id="PTHR43792:SF16">
    <property type="entry name" value="N-ACETYLTRANSFERASE DOMAIN-CONTAINING PROTEIN"/>
    <property type="match status" value="1"/>
</dbReference>
<dbReference type="InterPro" id="IPR051531">
    <property type="entry name" value="N-acetyltransferase"/>
</dbReference>
<reference evidence="2 3" key="1">
    <citation type="submission" date="2023-12" db="EMBL/GenBank/DDBJ databases">
        <title>Novel species of the genus Arcicella isolated from rivers.</title>
        <authorList>
            <person name="Lu H."/>
        </authorList>
    </citation>
    <scope>NUCLEOTIDE SEQUENCE [LARGE SCALE GENOMIC DNA]</scope>
    <source>
        <strain evidence="2 3">DC25W</strain>
    </source>
</reference>
<accession>A0ABU5SQX4</accession>
<feature type="domain" description="N-acetyltransferase" evidence="1">
    <location>
        <begin position="10"/>
        <end position="173"/>
    </location>
</feature>
<dbReference type="Proteomes" id="UP001302222">
    <property type="component" value="Unassembled WGS sequence"/>
</dbReference>
<dbReference type="InterPro" id="IPR000182">
    <property type="entry name" value="GNAT_dom"/>
</dbReference>
<evidence type="ECO:0000259" key="1">
    <source>
        <dbReference type="PROSITE" id="PS51186"/>
    </source>
</evidence>
<dbReference type="SUPFAM" id="SSF55729">
    <property type="entry name" value="Acyl-CoA N-acyltransferases (Nat)"/>
    <property type="match status" value="1"/>
</dbReference>
<comment type="caution">
    <text evidence="2">The sequence shown here is derived from an EMBL/GenBank/DDBJ whole genome shotgun (WGS) entry which is preliminary data.</text>
</comment>
<dbReference type="PROSITE" id="PS51186">
    <property type="entry name" value="GNAT"/>
    <property type="match status" value="1"/>
</dbReference>